<evidence type="ECO:0000313" key="1">
    <source>
        <dbReference type="EMBL" id="KAJ0090188.1"/>
    </source>
</evidence>
<proteinExistence type="predicted"/>
<organism evidence="1 2">
    <name type="scientific">Pistacia atlantica</name>
    <dbReference type="NCBI Taxonomy" id="434234"/>
    <lineage>
        <taxon>Eukaryota</taxon>
        <taxon>Viridiplantae</taxon>
        <taxon>Streptophyta</taxon>
        <taxon>Embryophyta</taxon>
        <taxon>Tracheophyta</taxon>
        <taxon>Spermatophyta</taxon>
        <taxon>Magnoliopsida</taxon>
        <taxon>eudicotyledons</taxon>
        <taxon>Gunneridae</taxon>
        <taxon>Pentapetalae</taxon>
        <taxon>rosids</taxon>
        <taxon>malvids</taxon>
        <taxon>Sapindales</taxon>
        <taxon>Anacardiaceae</taxon>
        <taxon>Pistacia</taxon>
    </lineage>
</organism>
<comment type="caution">
    <text evidence="1">The sequence shown here is derived from an EMBL/GenBank/DDBJ whole genome shotgun (WGS) entry which is preliminary data.</text>
</comment>
<accession>A0ACC1AUB8</accession>
<keyword evidence="2" id="KW-1185">Reference proteome</keyword>
<name>A0ACC1AUB8_9ROSI</name>
<evidence type="ECO:0000313" key="2">
    <source>
        <dbReference type="Proteomes" id="UP001164250"/>
    </source>
</evidence>
<reference evidence="2" key="1">
    <citation type="journal article" date="2023" name="G3 (Bethesda)">
        <title>Genome assembly and association tests identify interacting loci associated with vigor, precocity, and sex in interspecific pistachio rootstocks.</title>
        <authorList>
            <person name="Palmer W."/>
            <person name="Jacygrad E."/>
            <person name="Sagayaradj S."/>
            <person name="Cavanaugh K."/>
            <person name="Han R."/>
            <person name="Bertier L."/>
            <person name="Beede B."/>
            <person name="Kafkas S."/>
            <person name="Golino D."/>
            <person name="Preece J."/>
            <person name="Michelmore R."/>
        </authorList>
    </citation>
    <scope>NUCLEOTIDE SEQUENCE [LARGE SCALE GENOMIC DNA]</scope>
</reference>
<dbReference type="EMBL" id="CM047904">
    <property type="protein sequence ID" value="KAJ0090188.1"/>
    <property type="molecule type" value="Genomic_DNA"/>
</dbReference>
<gene>
    <name evidence="1" type="ORF">Patl1_13081</name>
</gene>
<sequence>MHFFSLFRSQTTLMASSRHYQIGIQKRVVVMLIIAFIIFSSESAGSQYSRGSEGEKEKQMKKVVGSRPPQCVNKCLNCKPCVAALIVPPHPKSRLRASSEEDENYYLLSWKCRCGNKLFHP</sequence>
<dbReference type="Proteomes" id="UP001164250">
    <property type="component" value="Chromosome 8"/>
</dbReference>
<protein>
    <submittedName>
        <fullName evidence="1">Uncharacterized protein</fullName>
    </submittedName>
</protein>